<dbReference type="PANTHER" id="PTHR12949:SF0">
    <property type="entry name" value="DNA-DIRECTED RNA POLYMERASE III SUBUNIT RPC3"/>
    <property type="match status" value="1"/>
</dbReference>
<comment type="function">
    <text evidence="7">DNA-dependent RNA polymerase catalyzes the transcription of DNA into RNA using the four ribonucleoside triphosphates as substrates. Specific core component of RNA polymerase III which synthesizes small RNAs, such as 5S rRNA and tRNAs.</text>
</comment>
<dbReference type="Gene3D" id="1.10.10.10">
    <property type="entry name" value="Winged helix-like DNA-binding domain superfamily/Winged helix DNA-binding domain"/>
    <property type="match status" value="3"/>
</dbReference>
<dbReference type="eggNOG" id="KOG2587">
    <property type="taxonomic scope" value="Eukaryota"/>
</dbReference>
<sequence length="515" mass="58560">MVANQARQLAVDLITSDFGDLVAKVCKCLLKKGALPLARLAMETELPREQLKKCLLVLIQHNCVQAFQTKKEVGGRVMSTTEYTALLDDIIHRLRFPKFLILIRDQFDEQCECLLGILLSHGRSTFEQLMQRLFENQPEVSGDITDQMRTRFAKLVQARYVERCPASEPQLVLDSEEGTITKKKLKEIVTDEERAVMAAAPLEAERFSFPTYSDNDASTESEIMADQSILVGEKRKRGVMEMDDDSIVLACEKDVLWRANFEEFVCSLRHKACIANVRPRLDIGAAVVLEAILKETRAKEKQNKAEYSAPFSMNSIVQALLGSPHGHLEHVRAALNQLGASCTGATEGSYRISLKKIIEAAQNSEMESIVLKRYGSEGCRIFRLLADKNGMIEQKQIPNLALIETKKAFELLYKLMKDDYLQMEEVASAQGKLFLWRVNRSSLQEKILNDMYHAASNLCQRLAHETTEEHELQLLKKNRITELQEKKVDRIRKVKPILEASILRLDDSIMLFHNF</sequence>
<evidence type="ECO:0000256" key="3">
    <source>
        <dbReference type="ARBA" id="ARBA00016689"/>
    </source>
</evidence>
<evidence type="ECO:0000256" key="4">
    <source>
        <dbReference type="ARBA" id="ARBA00022478"/>
    </source>
</evidence>
<dbReference type="OrthoDB" id="272392at2759"/>
<dbReference type="GO" id="GO:0005666">
    <property type="term" value="C:RNA polymerase III complex"/>
    <property type="evidence" value="ECO:0000318"/>
    <property type="project" value="GO_Central"/>
</dbReference>
<evidence type="ECO:0000259" key="9">
    <source>
        <dbReference type="Pfam" id="PF08221"/>
    </source>
</evidence>
<dbReference type="Pfam" id="PF05645">
    <property type="entry name" value="RNA_pol_Rpc82"/>
    <property type="match status" value="1"/>
</dbReference>
<evidence type="ECO:0000313" key="12">
    <source>
        <dbReference type="Proteomes" id="UP000017836"/>
    </source>
</evidence>
<dbReference type="InterPro" id="IPR008806">
    <property type="entry name" value="RNA_pol_III_Rpc82_C"/>
</dbReference>
<dbReference type="Proteomes" id="UP000017836">
    <property type="component" value="Unassembled WGS sequence"/>
</dbReference>
<evidence type="ECO:0000313" key="11">
    <source>
        <dbReference type="EMBL" id="ERN20521.1"/>
    </source>
</evidence>
<dbReference type="InterPro" id="IPR055207">
    <property type="entry name" value="POLR3C_WHD"/>
</dbReference>
<dbReference type="EMBL" id="KI392059">
    <property type="protein sequence ID" value="ERN20521.1"/>
    <property type="molecule type" value="Genomic_DNA"/>
</dbReference>
<comment type="subunit">
    <text evidence="7">Component of the RNA polymerase III (Pol III) complex consisting of 17 subunits.</text>
</comment>
<keyword evidence="6 7" id="KW-0539">Nucleus</keyword>
<dbReference type="InterPro" id="IPR013197">
    <property type="entry name" value="RNA_pol_III_RPC82-rel_HTH"/>
</dbReference>
<dbReference type="GO" id="GO:0006351">
    <property type="term" value="P:DNA-templated transcription"/>
    <property type="evidence" value="ECO:0007669"/>
    <property type="project" value="InterPro"/>
</dbReference>
<accession>U5D4L9</accession>
<dbReference type="KEGG" id="atr:18448938"/>
<keyword evidence="4 7" id="KW-0240">DNA-directed RNA polymerase</keyword>
<comment type="similarity">
    <text evidence="2 7">Belongs to the eukaryotic RPC3/POLR3C RNA polymerase subunit family.</text>
</comment>
<dbReference type="Gramene" id="ERN20521">
    <property type="protein sequence ID" value="ERN20521"/>
    <property type="gene ID" value="AMTR_s00068p00192690"/>
</dbReference>
<feature type="domain" description="RNA polymerase III Rpc82 C -terminal" evidence="8">
    <location>
        <begin position="152"/>
        <end position="320"/>
    </location>
</feature>
<dbReference type="Pfam" id="PF22536">
    <property type="entry name" value="WHD_POLR3C"/>
    <property type="match status" value="1"/>
</dbReference>
<evidence type="ECO:0000256" key="7">
    <source>
        <dbReference type="RuleBase" id="RU367076"/>
    </source>
</evidence>
<organism evidence="11 12">
    <name type="scientific">Amborella trichopoda</name>
    <dbReference type="NCBI Taxonomy" id="13333"/>
    <lineage>
        <taxon>Eukaryota</taxon>
        <taxon>Viridiplantae</taxon>
        <taxon>Streptophyta</taxon>
        <taxon>Embryophyta</taxon>
        <taxon>Tracheophyta</taxon>
        <taxon>Spermatophyta</taxon>
        <taxon>Magnoliopsida</taxon>
        <taxon>Amborellales</taxon>
        <taxon>Amborellaceae</taxon>
        <taxon>Amborella</taxon>
    </lineage>
</organism>
<dbReference type="InterPro" id="IPR039748">
    <property type="entry name" value="RPC3"/>
</dbReference>
<evidence type="ECO:0000259" key="10">
    <source>
        <dbReference type="Pfam" id="PF22536"/>
    </source>
</evidence>
<gene>
    <name evidence="11" type="ORF">AMTR_s00068p00192690</name>
</gene>
<evidence type="ECO:0000256" key="2">
    <source>
        <dbReference type="ARBA" id="ARBA00007206"/>
    </source>
</evidence>
<keyword evidence="12" id="KW-1185">Reference proteome</keyword>
<protein>
    <recommendedName>
        <fullName evidence="3 7">DNA-directed RNA polymerase III subunit RPC3</fullName>
        <shortName evidence="7">RNA polymerase III subunit C3</shortName>
    </recommendedName>
</protein>
<dbReference type="FunFam" id="1.10.10.10:FF:000218">
    <property type="entry name" value="DNA-directed RNA polymerase III subunit RPC3"/>
    <property type="match status" value="1"/>
</dbReference>
<dbReference type="GO" id="GO:0003697">
    <property type="term" value="F:single-stranded DNA binding"/>
    <property type="evidence" value="ECO:0007669"/>
    <property type="project" value="UniProtKB-UniRule"/>
</dbReference>
<comment type="subcellular location">
    <subcellularLocation>
        <location evidence="1 7">Nucleus</location>
    </subcellularLocation>
</comment>
<dbReference type="OMA" id="GQYVVHM"/>
<feature type="domain" description="RNA polymerase III subunit RPC82-related helix-turn-helix" evidence="9">
    <location>
        <begin position="8"/>
        <end position="68"/>
    </location>
</feature>
<proteinExistence type="inferred from homology"/>
<evidence type="ECO:0000259" key="8">
    <source>
        <dbReference type="Pfam" id="PF05645"/>
    </source>
</evidence>
<evidence type="ECO:0000256" key="5">
    <source>
        <dbReference type="ARBA" id="ARBA00023163"/>
    </source>
</evidence>
<dbReference type="PANTHER" id="PTHR12949">
    <property type="entry name" value="RNA POLYMERASE III DNA DIRECTED -RELATED"/>
    <property type="match status" value="1"/>
</dbReference>
<evidence type="ECO:0000256" key="6">
    <source>
        <dbReference type="ARBA" id="ARBA00023242"/>
    </source>
</evidence>
<name>U5D4L9_AMBTC</name>
<dbReference type="InterPro" id="IPR036388">
    <property type="entry name" value="WH-like_DNA-bd_sf"/>
</dbReference>
<dbReference type="STRING" id="13333.U5D4L9"/>
<dbReference type="HOGENOM" id="CLU_041731_0_0_1"/>
<keyword evidence="5 7" id="KW-0804">Transcription</keyword>
<evidence type="ECO:0000256" key="1">
    <source>
        <dbReference type="ARBA" id="ARBA00004123"/>
    </source>
</evidence>
<dbReference type="AlphaFoldDB" id="U5D4L9"/>
<dbReference type="FunFam" id="1.10.10.10:FF:000420">
    <property type="entry name" value="RNA polymerase III subunit, putative"/>
    <property type="match status" value="1"/>
</dbReference>
<feature type="domain" description="DNA-directed RNA polymerase III subunit RPC3 winged-helix" evidence="10">
    <location>
        <begin position="367"/>
        <end position="429"/>
    </location>
</feature>
<reference evidence="12" key="1">
    <citation type="journal article" date="2013" name="Science">
        <title>The Amborella genome and the evolution of flowering plants.</title>
        <authorList>
            <consortium name="Amborella Genome Project"/>
        </authorList>
    </citation>
    <scope>NUCLEOTIDE SEQUENCE [LARGE SCALE GENOMIC DNA]</scope>
</reference>
<dbReference type="Pfam" id="PF08221">
    <property type="entry name" value="HTH_9"/>
    <property type="match status" value="1"/>
</dbReference>
<dbReference type="FunFam" id="1.10.10.10:FF:000515">
    <property type="entry name" value="DNA-directed RNA polymerase III subunit rpc3"/>
    <property type="match status" value="1"/>
</dbReference>